<feature type="region of interest" description="Disordered" evidence="2">
    <location>
        <begin position="510"/>
        <end position="531"/>
    </location>
</feature>
<dbReference type="PANTHER" id="PTHR43794:SF11">
    <property type="entry name" value="AMIDOHYDROLASE-RELATED DOMAIN-CONTAINING PROTEIN"/>
    <property type="match status" value="1"/>
</dbReference>
<keyword evidence="5" id="KW-1185">Reference proteome</keyword>
<dbReference type="SUPFAM" id="SSF51338">
    <property type="entry name" value="Composite domain of metallo-dependent hydrolases"/>
    <property type="match status" value="1"/>
</dbReference>
<dbReference type="Proteomes" id="UP001500751">
    <property type="component" value="Unassembled WGS sequence"/>
</dbReference>
<evidence type="ECO:0000256" key="2">
    <source>
        <dbReference type="SAM" id="MobiDB-lite"/>
    </source>
</evidence>
<gene>
    <name evidence="4" type="ORF">GCM10009839_21750</name>
</gene>
<dbReference type="Pfam" id="PF01979">
    <property type="entry name" value="Amidohydro_1"/>
    <property type="match status" value="1"/>
</dbReference>
<accession>A0ABN2TWT9</accession>
<proteinExistence type="predicted"/>
<dbReference type="RefSeq" id="WP_344665399.1">
    <property type="nucleotide sequence ID" value="NZ_BAAAQN010000009.1"/>
</dbReference>
<dbReference type="Gene3D" id="3.20.20.140">
    <property type="entry name" value="Metal-dependent hydrolases"/>
    <property type="match status" value="1"/>
</dbReference>
<dbReference type="SUPFAM" id="SSF51556">
    <property type="entry name" value="Metallo-dependent hydrolases"/>
    <property type="match status" value="1"/>
</dbReference>
<evidence type="ECO:0000256" key="1">
    <source>
        <dbReference type="ARBA" id="ARBA00022801"/>
    </source>
</evidence>
<reference evidence="5" key="1">
    <citation type="journal article" date="2019" name="Int. J. Syst. Evol. Microbiol.">
        <title>The Global Catalogue of Microorganisms (GCM) 10K type strain sequencing project: providing services to taxonomists for standard genome sequencing and annotation.</title>
        <authorList>
            <consortium name="The Broad Institute Genomics Platform"/>
            <consortium name="The Broad Institute Genome Sequencing Center for Infectious Disease"/>
            <person name="Wu L."/>
            <person name="Ma J."/>
        </authorList>
    </citation>
    <scope>NUCLEOTIDE SEQUENCE [LARGE SCALE GENOMIC DNA]</scope>
    <source>
        <strain evidence="5">JCM 16014</strain>
    </source>
</reference>
<organism evidence="4 5">
    <name type="scientific">Catenulispora yoronensis</name>
    <dbReference type="NCBI Taxonomy" id="450799"/>
    <lineage>
        <taxon>Bacteria</taxon>
        <taxon>Bacillati</taxon>
        <taxon>Actinomycetota</taxon>
        <taxon>Actinomycetes</taxon>
        <taxon>Catenulisporales</taxon>
        <taxon>Catenulisporaceae</taxon>
        <taxon>Catenulispora</taxon>
    </lineage>
</organism>
<dbReference type="InterPro" id="IPR032466">
    <property type="entry name" value="Metal_Hydrolase"/>
</dbReference>
<keyword evidence="1" id="KW-0378">Hydrolase</keyword>
<dbReference type="InterPro" id="IPR050287">
    <property type="entry name" value="MTA/SAH_deaminase"/>
</dbReference>
<dbReference type="InterPro" id="IPR011059">
    <property type="entry name" value="Metal-dep_hydrolase_composite"/>
</dbReference>
<sequence length="585" mass="60983">MRATDSTASVASAASVNVPTGPRFALRGRIVTMDAARTVIADGVVYVENGLITAVLPASAPPPESCRDLAVVDTGATLFPGLIELHNHLPYNVLPLWQVPKKYGNRGQWGGSSNPDYHRLVTGPMTVLGQSAELMPAVVRYVEAKALINGTTTSQGIALFSDAGARRLYRGVVRTVEATDDPALPEAASRIADVEAADAQRFLARLNQGKRLLLHLAEGVDAAAREHFLALEYDPGKWAITENLVGIHCTALQADDFTRMADGGAAMVWSPLSNLLLYGGTADIAAAKKAGLTLGLGSDWSVSGSKGLLGELKAAHLANTAAGAVFTATDLVAMATCDAAKILRWDHALGTLTAGYKADITAVTGTTGDPYLTLIDATDEDVAVVVIDGAPRYGRTPLMKTLRPSAGTALETDVPGIPPTHAVDLARDDPDPAVGNLALADATALVAKALSTLAAKPQALMSEVAPLLPAVAAARGNNASGPNWRLALDEIQPTGEELRPRLPLFERGRRAVRSRRSGATASTMPSPVMMSGPPIPKLTAEVTQGLSAVTLDALTASENAAFLAELRSEMNLPGGYGGQLSKLLD</sequence>
<dbReference type="EMBL" id="BAAAQN010000009">
    <property type="protein sequence ID" value="GAA2023724.1"/>
    <property type="molecule type" value="Genomic_DNA"/>
</dbReference>
<protein>
    <submittedName>
        <fullName evidence="4">Amidohydrolase family protein</fullName>
    </submittedName>
</protein>
<evidence type="ECO:0000259" key="3">
    <source>
        <dbReference type="Pfam" id="PF01979"/>
    </source>
</evidence>
<comment type="caution">
    <text evidence="4">The sequence shown here is derived from an EMBL/GenBank/DDBJ whole genome shotgun (WGS) entry which is preliminary data.</text>
</comment>
<dbReference type="PANTHER" id="PTHR43794">
    <property type="entry name" value="AMINOHYDROLASE SSNA-RELATED"/>
    <property type="match status" value="1"/>
</dbReference>
<feature type="domain" description="Amidohydrolase-related" evidence="3">
    <location>
        <begin position="78"/>
        <end position="389"/>
    </location>
</feature>
<name>A0ABN2TWT9_9ACTN</name>
<dbReference type="InterPro" id="IPR006680">
    <property type="entry name" value="Amidohydro-rel"/>
</dbReference>
<evidence type="ECO:0000313" key="4">
    <source>
        <dbReference type="EMBL" id="GAA2023724.1"/>
    </source>
</evidence>
<dbReference type="Gene3D" id="2.30.40.10">
    <property type="entry name" value="Urease, subunit C, domain 1"/>
    <property type="match status" value="1"/>
</dbReference>
<evidence type="ECO:0000313" key="5">
    <source>
        <dbReference type="Proteomes" id="UP001500751"/>
    </source>
</evidence>